<dbReference type="PROSITE" id="PS00012">
    <property type="entry name" value="PHOSPHOPANTETHEINE"/>
    <property type="match status" value="1"/>
</dbReference>
<dbReference type="InterPro" id="IPR020806">
    <property type="entry name" value="PKS_PP-bd"/>
</dbReference>
<dbReference type="InterPro" id="IPR006162">
    <property type="entry name" value="Ppantetheine_attach_site"/>
</dbReference>
<dbReference type="Proteomes" id="UP000037020">
    <property type="component" value="Unassembled WGS sequence"/>
</dbReference>
<dbReference type="InterPro" id="IPR023213">
    <property type="entry name" value="CAT-like_dom_sf"/>
</dbReference>
<dbReference type="PANTHER" id="PTHR45527:SF1">
    <property type="entry name" value="FATTY ACID SYNTHASE"/>
    <property type="match status" value="1"/>
</dbReference>
<dbReference type="SUPFAM" id="SSF47336">
    <property type="entry name" value="ACP-like"/>
    <property type="match status" value="1"/>
</dbReference>
<proteinExistence type="predicted"/>
<dbReference type="SMART" id="SM00823">
    <property type="entry name" value="PKS_PP"/>
    <property type="match status" value="1"/>
</dbReference>
<name>A0ABR5IRS9_9ACTN</name>
<dbReference type="EMBL" id="LGUT01004500">
    <property type="protein sequence ID" value="KOG48042.1"/>
    <property type="molecule type" value="Genomic_DNA"/>
</dbReference>
<reference evidence="5 6" key="1">
    <citation type="submission" date="2015-07" db="EMBL/GenBank/DDBJ databases">
        <authorList>
            <person name="Ju K.-S."/>
            <person name="Doroghazi J.R."/>
            <person name="Metcalf W.W."/>
        </authorList>
    </citation>
    <scope>NUCLEOTIDE SEQUENCE [LARGE SCALE GENOMIC DNA]</scope>
    <source>
        <strain evidence="5 6">NRRL B-3589</strain>
    </source>
</reference>
<dbReference type="InterPro" id="IPR036736">
    <property type="entry name" value="ACP-like_sf"/>
</dbReference>
<dbReference type="Gene3D" id="1.10.1200.10">
    <property type="entry name" value="ACP-like"/>
    <property type="match status" value="1"/>
</dbReference>
<protein>
    <submittedName>
        <fullName evidence="5">Peptide synthetase</fullName>
    </submittedName>
</protein>
<feature type="non-terminal residue" evidence="5">
    <location>
        <position position="250"/>
    </location>
</feature>
<dbReference type="Pfam" id="PF00550">
    <property type="entry name" value="PP-binding"/>
    <property type="match status" value="1"/>
</dbReference>
<evidence type="ECO:0000313" key="5">
    <source>
        <dbReference type="EMBL" id="KOG48042.1"/>
    </source>
</evidence>
<accession>A0ABR5IRS9</accession>
<keyword evidence="3" id="KW-0597">Phosphoprotein</keyword>
<dbReference type="PANTHER" id="PTHR45527">
    <property type="entry name" value="NONRIBOSOMAL PEPTIDE SYNTHETASE"/>
    <property type="match status" value="1"/>
</dbReference>
<gene>
    <name evidence="5" type="ORF">ADK38_45545</name>
</gene>
<dbReference type="InterPro" id="IPR009081">
    <property type="entry name" value="PP-bd_ACP"/>
</dbReference>
<dbReference type="SUPFAM" id="SSF56801">
    <property type="entry name" value="Acetyl-CoA synthetase-like"/>
    <property type="match status" value="1"/>
</dbReference>
<sequence length="250" mass="26456">RWTADGRLEFAGRADEQVKIRGFRVEPGEIAAVLAAHGAVDQAAVVVREDRPGAERLVAYAVPAAGRRIDGAELRDHAGRRLPEHMVPAAVVALDALPLTANGKLDKAALPAPELAARGGRAPATPTEEVLCGLFGEVLELGQVGAEDNFLELGGDSLLAMRLIARVRAVLDATVSIKELFAAPTVAGVARLIDGVRGRGAAVLERQVRPAVVPLSFAQQRMWFLDRMDDGPAAAAAYNMRLALRISGEL</sequence>
<dbReference type="PROSITE" id="PS50075">
    <property type="entry name" value="CARRIER"/>
    <property type="match status" value="1"/>
</dbReference>
<dbReference type="Pfam" id="PF13193">
    <property type="entry name" value="AMP-binding_C"/>
    <property type="match status" value="1"/>
</dbReference>
<dbReference type="InterPro" id="IPR045851">
    <property type="entry name" value="AMP-bd_C_sf"/>
</dbReference>
<evidence type="ECO:0000256" key="2">
    <source>
        <dbReference type="ARBA" id="ARBA00022450"/>
    </source>
</evidence>
<keyword evidence="6" id="KW-1185">Reference proteome</keyword>
<feature type="domain" description="Carrier" evidence="4">
    <location>
        <begin position="122"/>
        <end position="197"/>
    </location>
</feature>
<feature type="non-terminal residue" evidence="5">
    <location>
        <position position="1"/>
    </location>
</feature>
<keyword evidence="2" id="KW-0596">Phosphopantetheine</keyword>
<comment type="caution">
    <text evidence="5">The sequence shown here is derived from an EMBL/GenBank/DDBJ whole genome shotgun (WGS) entry which is preliminary data.</text>
</comment>
<dbReference type="Gene3D" id="3.30.559.10">
    <property type="entry name" value="Chloramphenicol acetyltransferase-like domain"/>
    <property type="match status" value="1"/>
</dbReference>
<dbReference type="Gene3D" id="3.30.300.30">
    <property type="match status" value="1"/>
</dbReference>
<organism evidence="5 6">
    <name type="scientific">Streptomyces varsoviensis</name>
    <dbReference type="NCBI Taxonomy" id="67373"/>
    <lineage>
        <taxon>Bacteria</taxon>
        <taxon>Bacillati</taxon>
        <taxon>Actinomycetota</taxon>
        <taxon>Actinomycetes</taxon>
        <taxon>Kitasatosporales</taxon>
        <taxon>Streptomycetaceae</taxon>
        <taxon>Streptomyces</taxon>
    </lineage>
</organism>
<evidence type="ECO:0000313" key="6">
    <source>
        <dbReference type="Proteomes" id="UP000037020"/>
    </source>
</evidence>
<evidence type="ECO:0000256" key="3">
    <source>
        <dbReference type="ARBA" id="ARBA00022553"/>
    </source>
</evidence>
<dbReference type="InterPro" id="IPR025110">
    <property type="entry name" value="AMP-bd_C"/>
</dbReference>
<evidence type="ECO:0000256" key="1">
    <source>
        <dbReference type="ARBA" id="ARBA00001957"/>
    </source>
</evidence>
<evidence type="ECO:0000259" key="4">
    <source>
        <dbReference type="PROSITE" id="PS50075"/>
    </source>
</evidence>
<comment type="cofactor">
    <cofactor evidence="1">
        <name>pantetheine 4'-phosphate</name>
        <dbReference type="ChEBI" id="CHEBI:47942"/>
    </cofactor>
</comment>